<dbReference type="InterPro" id="IPR001604">
    <property type="entry name" value="Endo_G_ENPP1-like_dom"/>
</dbReference>
<dbReference type="InterPro" id="IPR044925">
    <property type="entry name" value="His-Me_finger_sf"/>
</dbReference>
<keyword evidence="2" id="KW-0479">Metal-binding</keyword>
<dbReference type="InterPro" id="IPR040255">
    <property type="entry name" value="Non-specific_endonuclease"/>
</dbReference>
<dbReference type="InterPro" id="IPR020821">
    <property type="entry name" value="ENPP1-3/EXOG-like_nuc-like"/>
</dbReference>
<gene>
    <name evidence="5" type="ORF">DRF68_12200</name>
</gene>
<dbReference type="GO" id="GO:0046872">
    <property type="term" value="F:metal ion binding"/>
    <property type="evidence" value="ECO:0007669"/>
    <property type="project" value="UniProtKB-KW"/>
</dbReference>
<feature type="domain" description="DNA/RNA non-specific endonuclease/pyrophosphatase/phosphodiesterase" evidence="4">
    <location>
        <begin position="80"/>
        <end position="291"/>
    </location>
</feature>
<evidence type="ECO:0000313" key="6">
    <source>
        <dbReference type="Proteomes" id="UP000256924"/>
    </source>
</evidence>
<dbReference type="GO" id="GO:0016787">
    <property type="term" value="F:hydrolase activity"/>
    <property type="evidence" value="ECO:0007669"/>
    <property type="project" value="InterPro"/>
</dbReference>
<reference evidence="5 6" key="1">
    <citation type="journal article" date="2004" name="Emerg. Infect. Dis.">
        <title>Amoebae-resisting bacteria isolated from human nasal swabs by amoebal coculture.</title>
        <authorList>
            <person name="Greub G."/>
            <person name="La Scola B."/>
            <person name="Raoult D."/>
        </authorList>
    </citation>
    <scope>NUCLEOTIDE SEQUENCE [LARGE SCALE GENOMIC DNA]</scope>
    <source>
        <strain evidence="5 6">CCUG 51329</strain>
    </source>
</reference>
<feature type="binding site" evidence="2">
    <location>
        <position position="187"/>
    </location>
    <ligand>
        <name>Mg(2+)</name>
        <dbReference type="ChEBI" id="CHEBI:18420"/>
        <note>catalytic</note>
    </ligand>
</feature>
<comment type="caution">
    <text evidence="5">The sequence shown here is derived from an EMBL/GenBank/DDBJ whole genome shotgun (WGS) entry which is preliminary data.</text>
</comment>
<dbReference type="GO" id="GO:0003676">
    <property type="term" value="F:nucleic acid binding"/>
    <property type="evidence" value="ECO:0007669"/>
    <property type="project" value="InterPro"/>
</dbReference>
<dbReference type="EMBL" id="QNVU01000023">
    <property type="protein sequence ID" value="REC48117.1"/>
    <property type="molecule type" value="Genomic_DNA"/>
</dbReference>
<dbReference type="Proteomes" id="UP000256924">
    <property type="component" value="Unassembled WGS sequence"/>
</dbReference>
<evidence type="ECO:0000313" key="5">
    <source>
        <dbReference type="EMBL" id="REC48117.1"/>
    </source>
</evidence>
<dbReference type="InterPro" id="IPR044929">
    <property type="entry name" value="DNA/RNA_non-sp_Endonuclease_sf"/>
</dbReference>
<dbReference type="Pfam" id="PF01223">
    <property type="entry name" value="Endonuclease_NS"/>
    <property type="match status" value="1"/>
</dbReference>
<keyword evidence="6" id="KW-1185">Reference proteome</keyword>
<evidence type="ECO:0000256" key="2">
    <source>
        <dbReference type="PIRSR" id="PIRSR640255-2"/>
    </source>
</evidence>
<name>A0A3D9B435_9FLAO</name>
<dbReference type="Gene3D" id="3.40.570.10">
    <property type="entry name" value="Extracellular Endonuclease, subunit A"/>
    <property type="match status" value="1"/>
</dbReference>
<proteinExistence type="predicted"/>
<evidence type="ECO:0008006" key="7">
    <source>
        <dbReference type="Google" id="ProtNLM"/>
    </source>
</evidence>
<evidence type="ECO:0000259" key="4">
    <source>
        <dbReference type="SMART" id="SM00892"/>
    </source>
</evidence>
<dbReference type="SMART" id="SM00477">
    <property type="entry name" value="NUC"/>
    <property type="match status" value="1"/>
</dbReference>
<organism evidence="5 6">
    <name type="scientific">Candidatus Chryseobacterium massiliense</name>
    <dbReference type="NCBI Taxonomy" id="204089"/>
    <lineage>
        <taxon>Bacteria</taxon>
        <taxon>Pseudomonadati</taxon>
        <taxon>Bacteroidota</taxon>
        <taxon>Flavobacteriia</taxon>
        <taxon>Flavobacteriales</taxon>
        <taxon>Weeksellaceae</taxon>
        <taxon>Chryseobacterium group</taxon>
        <taxon>Chryseobacterium</taxon>
    </lineage>
</organism>
<sequence length="385" mass="45024">MAAIFKLKEMMESLIIESTDLVTSEKITESALRDPDFSNREGYNINFLNTSLPLPMVDDNLRYQIAINQQPSKNGKLFLDYTNFSVLFNKDKKLPFYSAVNIEGKSNEIARVHDERGSNPWRIDNRLKVNGNNFQFTNDDYANSGFQRGHMVRFYDPAWGKTEDKRKIAMGDTFHFTNCCPQVGKFNAGLWNDLEDYYMARSIFQDNKISVFTGPIFNKAKLINDLLVPLNFWKVIVYNKGNEIEAIGFLISHEIAMQKMLDEVMSLEVKRVDPSLKAEDIERLFNKKDLKKWTVKIKLIEEKTGIKFGLNDVDINRNERLLFYANTNHINHLHLATEFDEFIAKNETSDLINEVKRMKQLMRYNRFVNEQQKRSVDYTKFIQNI</sequence>
<dbReference type="PANTHER" id="PTHR13966:SF5">
    <property type="entry name" value="ENDONUCLEASE G, MITOCHONDRIAL"/>
    <property type="match status" value="1"/>
</dbReference>
<evidence type="ECO:0000256" key="1">
    <source>
        <dbReference type="PIRSR" id="PIRSR640255-1"/>
    </source>
</evidence>
<dbReference type="PANTHER" id="PTHR13966">
    <property type="entry name" value="ENDONUCLEASE RELATED"/>
    <property type="match status" value="1"/>
</dbReference>
<dbReference type="GO" id="GO:0004519">
    <property type="term" value="F:endonuclease activity"/>
    <property type="evidence" value="ECO:0007669"/>
    <property type="project" value="TreeGrafter"/>
</dbReference>
<dbReference type="SMART" id="SM00892">
    <property type="entry name" value="Endonuclease_NS"/>
    <property type="match status" value="1"/>
</dbReference>
<dbReference type="AlphaFoldDB" id="A0A3D9B435"/>
<feature type="active site" description="Proton acceptor" evidence="1">
    <location>
        <position position="150"/>
    </location>
</feature>
<protein>
    <recommendedName>
        <fullName evidence="7">DNA/RNA non-specific endonuclease</fullName>
    </recommendedName>
</protein>
<dbReference type="SUPFAM" id="SSF54060">
    <property type="entry name" value="His-Me finger endonucleases"/>
    <property type="match status" value="1"/>
</dbReference>
<accession>A0A3D9B435</accession>
<evidence type="ECO:0000259" key="3">
    <source>
        <dbReference type="SMART" id="SM00477"/>
    </source>
</evidence>
<feature type="domain" description="ENPP1-3/EXOG-like endonuclease/phosphodiesterase" evidence="3">
    <location>
        <begin position="81"/>
        <end position="275"/>
    </location>
</feature>